<dbReference type="Proteomes" id="UP001614394">
    <property type="component" value="Unassembled WGS sequence"/>
</dbReference>
<name>A0ABW8BXJ5_9ACTN</name>
<feature type="transmembrane region" description="Helical" evidence="2">
    <location>
        <begin position="36"/>
        <end position="56"/>
    </location>
</feature>
<dbReference type="EMBL" id="JBITYG010000001">
    <property type="protein sequence ID" value="MFI9098884.1"/>
    <property type="molecule type" value="Genomic_DNA"/>
</dbReference>
<reference evidence="3 4" key="1">
    <citation type="submission" date="2024-10" db="EMBL/GenBank/DDBJ databases">
        <title>The Natural Products Discovery Center: Release of the First 8490 Sequenced Strains for Exploring Actinobacteria Biosynthetic Diversity.</title>
        <authorList>
            <person name="Kalkreuter E."/>
            <person name="Kautsar S.A."/>
            <person name="Yang D."/>
            <person name="Bader C.D."/>
            <person name="Teijaro C.N."/>
            <person name="Fluegel L."/>
            <person name="Davis C.M."/>
            <person name="Simpson J.R."/>
            <person name="Lauterbach L."/>
            <person name="Steele A.D."/>
            <person name="Gui C."/>
            <person name="Meng S."/>
            <person name="Li G."/>
            <person name="Viehrig K."/>
            <person name="Ye F."/>
            <person name="Su P."/>
            <person name="Kiefer A.F."/>
            <person name="Nichols A."/>
            <person name="Cepeda A.J."/>
            <person name="Yan W."/>
            <person name="Fan B."/>
            <person name="Jiang Y."/>
            <person name="Adhikari A."/>
            <person name="Zheng C.-J."/>
            <person name="Schuster L."/>
            <person name="Cowan T.M."/>
            <person name="Smanski M.J."/>
            <person name="Chevrette M.G."/>
            <person name="De Carvalho L.P.S."/>
            <person name="Shen B."/>
        </authorList>
    </citation>
    <scope>NUCLEOTIDE SEQUENCE [LARGE SCALE GENOMIC DNA]</scope>
    <source>
        <strain evidence="3 4">NPDC053399</strain>
    </source>
</reference>
<dbReference type="RefSeq" id="WP_399643013.1">
    <property type="nucleotide sequence ID" value="NZ_JBITYG010000001.1"/>
</dbReference>
<protein>
    <submittedName>
        <fullName evidence="3">Uncharacterized protein</fullName>
    </submittedName>
</protein>
<keyword evidence="2" id="KW-1133">Transmembrane helix</keyword>
<proteinExistence type="predicted"/>
<keyword evidence="2" id="KW-0472">Membrane</keyword>
<evidence type="ECO:0000313" key="4">
    <source>
        <dbReference type="Proteomes" id="UP001614394"/>
    </source>
</evidence>
<feature type="region of interest" description="Disordered" evidence="1">
    <location>
        <begin position="60"/>
        <end position="80"/>
    </location>
</feature>
<organism evidence="3 4">
    <name type="scientific">Streptomyces fildesensis</name>
    <dbReference type="NCBI Taxonomy" id="375757"/>
    <lineage>
        <taxon>Bacteria</taxon>
        <taxon>Bacillati</taxon>
        <taxon>Actinomycetota</taxon>
        <taxon>Actinomycetes</taxon>
        <taxon>Kitasatosporales</taxon>
        <taxon>Streptomycetaceae</taxon>
        <taxon>Streptomyces</taxon>
    </lineage>
</organism>
<evidence type="ECO:0000256" key="2">
    <source>
        <dbReference type="SAM" id="Phobius"/>
    </source>
</evidence>
<sequence>MFRRGEPVPFAFIAEAESFQSNVAPPPRTRPSTLRIAGRALGTVLVLAGLVAAALLGGPALDPHQRGSVGSQHEEAARTP</sequence>
<keyword evidence="4" id="KW-1185">Reference proteome</keyword>
<evidence type="ECO:0000313" key="3">
    <source>
        <dbReference type="EMBL" id="MFI9098884.1"/>
    </source>
</evidence>
<gene>
    <name evidence="3" type="ORF">ACIGXA_00020</name>
</gene>
<keyword evidence="2" id="KW-0812">Transmembrane</keyword>
<accession>A0ABW8BXJ5</accession>
<comment type="caution">
    <text evidence="3">The sequence shown here is derived from an EMBL/GenBank/DDBJ whole genome shotgun (WGS) entry which is preliminary data.</text>
</comment>
<evidence type="ECO:0000256" key="1">
    <source>
        <dbReference type="SAM" id="MobiDB-lite"/>
    </source>
</evidence>